<dbReference type="Proteomes" id="UP000028824">
    <property type="component" value="Unassembled WGS sequence"/>
</dbReference>
<comment type="caution">
    <text evidence="3">The sequence shown here is derived from an EMBL/GenBank/DDBJ whole genome shotgun (WGS) entry which is preliminary data.</text>
</comment>
<evidence type="ECO:0000259" key="1">
    <source>
        <dbReference type="Pfam" id="PF04168"/>
    </source>
</evidence>
<evidence type="ECO:0000313" key="3">
    <source>
        <dbReference type="EMBL" id="KFI26433.1"/>
    </source>
</evidence>
<feature type="domain" description="Circularly permuted ATP-grasp type 2" evidence="2">
    <location>
        <begin position="90"/>
        <end position="484"/>
    </location>
</feature>
<dbReference type="RefSeq" id="WP_036637298.1">
    <property type="nucleotide sequence ID" value="NZ_JFZB01000014.1"/>
</dbReference>
<dbReference type="EMBL" id="JFZB01000014">
    <property type="protein sequence ID" value="KFI26433.1"/>
    <property type="molecule type" value="Genomic_DNA"/>
</dbReference>
<feature type="domain" description="DUF403" evidence="1">
    <location>
        <begin position="533"/>
        <end position="813"/>
    </location>
</feature>
<dbReference type="Pfam" id="PF04168">
    <property type="entry name" value="Alpha-E"/>
    <property type="match status" value="1"/>
</dbReference>
<dbReference type="InterPro" id="IPR025841">
    <property type="entry name" value="CP_ATPgrasp_2"/>
</dbReference>
<keyword evidence="4" id="KW-1185">Reference proteome</keyword>
<name>A0A086XWN3_9RHOB</name>
<dbReference type="InterPro" id="IPR051680">
    <property type="entry name" value="ATP-dep_Glu-Cys_Ligase-2"/>
</dbReference>
<dbReference type="OrthoDB" id="9804079at2"/>
<proteinExistence type="predicted"/>
<dbReference type="AlphaFoldDB" id="A0A086XWN3"/>
<dbReference type="eggNOG" id="COG2307">
    <property type="taxonomic scope" value="Bacteria"/>
</dbReference>
<sequence length="814" mass="89578">MTDAVSPASAPDLFADYRLMPGVADELFDRDGEMRPVWRRFVERFSLLSASEISARFERGNLYLRDAGVFFRQYSNDPTQEREWPLSHIPVILHEDEWAGICRGLSERADLLEAVVADLYGDQRLVRDGHLPAELVAGSRQWLRPMVGVEPKGGHYLHFLAFEIGRSPDGSWLVLGDRTQAPSGAGFALENRMATGRIFPERFPRAHIHRLAGFFGAFRAAMERLAQSPTGQRGATAILTPGPSNDTYYEHTYIARYLGMMLLEGEDLLVENGQAMVRTIEGPRPIGMLWRRIDAAFADPLELNPDSHIGTPGLMETVRRGNLALVNALGSGVLETRAMMAFLPRIAEVLTGRPLAIPNIATWWCGGAAERAYVRDNAARMMIGSAYAVDLPFDLGAQTALGGAFRSTGHASIEEWLEAEGAGLVGQEAVTLSTTPAWVESPDAGDAEGATRSGGVVPRPMTVRVFAARTPEGWTFMKGGYARIGKTGDATALAMQRGGSVADVWVVSDRPVKPETLVPAAHGDFRRVSPGTLPARAADNLYWLGRYVERTEDAIRLIRAYHLRLAQTDNPSDARLQLLGDYLDSYGIDVDEPFPSALIDRIEWARGCAGKVRDRFSTDGWAALNDMARTARRMTRTVRPGDDAARAMSVMVRKITGFSGLVHENMYRFSGWRFLSFGRALERADALAGLLATFADPAAPEGSLDLTVEVADSVITHQRRYRVETSRDTVVDLLALDADNPRSILFQIQRLRRLVAELPRATEHGRLSPLARAMVPLESAFLIAAPSEIDTGRLNELRRELARVSDLAGAAYLR</sequence>
<dbReference type="PANTHER" id="PTHR34595:SF2">
    <property type="entry name" value="BLR2978 PROTEIN"/>
    <property type="match status" value="1"/>
</dbReference>
<dbReference type="STRING" id="1105367.CG50_01460"/>
<dbReference type="InterPro" id="IPR007296">
    <property type="entry name" value="DUF403"/>
</dbReference>
<evidence type="ECO:0000259" key="2">
    <source>
        <dbReference type="Pfam" id="PF14403"/>
    </source>
</evidence>
<dbReference type="PANTHER" id="PTHR34595">
    <property type="entry name" value="BLR5612 PROTEIN"/>
    <property type="match status" value="1"/>
</dbReference>
<dbReference type="eggNOG" id="COG2308">
    <property type="taxonomic scope" value="Bacteria"/>
</dbReference>
<protein>
    <submittedName>
        <fullName evidence="3">Uncharacterized protein</fullName>
    </submittedName>
</protein>
<dbReference type="Gene3D" id="3.40.50.11290">
    <property type="match status" value="1"/>
</dbReference>
<evidence type="ECO:0000313" key="4">
    <source>
        <dbReference type="Proteomes" id="UP000028824"/>
    </source>
</evidence>
<reference evidence="3 4" key="1">
    <citation type="submission" date="2014-03" db="EMBL/GenBank/DDBJ databases">
        <title>Genome of Paenirhodobacter enshiensis DW2-9.</title>
        <authorList>
            <person name="Wang D."/>
            <person name="Wang G."/>
        </authorList>
    </citation>
    <scope>NUCLEOTIDE SEQUENCE [LARGE SCALE GENOMIC DNA]</scope>
    <source>
        <strain evidence="3 4">DW2-9</strain>
    </source>
</reference>
<dbReference type="Pfam" id="PF14403">
    <property type="entry name" value="CP_ATPgrasp_2"/>
    <property type="match status" value="1"/>
</dbReference>
<dbReference type="SUPFAM" id="SSF56059">
    <property type="entry name" value="Glutathione synthetase ATP-binding domain-like"/>
    <property type="match status" value="1"/>
</dbReference>
<gene>
    <name evidence="3" type="ORF">CG50_01460</name>
</gene>
<organism evidence="3 4">
    <name type="scientific">Paenirhodobacter enshiensis</name>
    <dbReference type="NCBI Taxonomy" id="1105367"/>
    <lineage>
        <taxon>Bacteria</taxon>
        <taxon>Pseudomonadati</taxon>
        <taxon>Pseudomonadota</taxon>
        <taxon>Alphaproteobacteria</taxon>
        <taxon>Rhodobacterales</taxon>
        <taxon>Rhodobacter group</taxon>
        <taxon>Paenirhodobacter</taxon>
    </lineage>
</organism>
<accession>A0A086XWN3</accession>